<organism evidence="1 2">
    <name type="scientific">Pistacia atlantica</name>
    <dbReference type="NCBI Taxonomy" id="434234"/>
    <lineage>
        <taxon>Eukaryota</taxon>
        <taxon>Viridiplantae</taxon>
        <taxon>Streptophyta</taxon>
        <taxon>Embryophyta</taxon>
        <taxon>Tracheophyta</taxon>
        <taxon>Spermatophyta</taxon>
        <taxon>Magnoliopsida</taxon>
        <taxon>eudicotyledons</taxon>
        <taxon>Gunneridae</taxon>
        <taxon>Pentapetalae</taxon>
        <taxon>rosids</taxon>
        <taxon>malvids</taxon>
        <taxon>Sapindales</taxon>
        <taxon>Anacardiaceae</taxon>
        <taxon>Pistacia</taxon>
    </lineage>
</organism>
<reference evidence="2" key="1">
    <citation type="journal article" date="2023" name="G3 (Bethesda)">
        <title>Genome assembly and association tests identify interacting loci associated with vigor, precocity, and sex in interspecific pistachio rootstocks.</title>
        <authorList>
            <person name="Palmer W."/>
            <person name="Jacygrad E."/>
            <person name="Sagayaradj S."/>
            <person name="Cavanaugh K."/>
            <person name="Han R."/>
            <person name="Bertier L."/>
            <person name="Beede B."/>
            <person name="Kafkas S."/>
            <person name="Golino D."/>
            <person name="Preece J."/>
            <person name="Michelmore R."/>
        </authorList>
    </citation>
    <scope>NUCLEOTIDE SEQUENCE [LARGE SCALE GENOMIC DNA]</scope>
</reference>
<dbReference type="EMBL" id="CM047908">
    <property type="protein sequence ID" value="KAJ0081558.1"/>
    <property type="molecule type" value="Genomic_DNA"/>
</dbReference>
<evidence type="ECO:0000313" key="2">
    <source>
        <dbReference type="Proteomes" id="UP001164250"/>
    </source>
</evidence>
<evidence type="ECO:0000313" key="1">
    <source>
        <dbReference type="EMBL" id="KAJ0081558.1"/>
    </source>
</evidence>
<protein>
    <submittedName>
        <fullName evidence="1">Uncharacterized protein</fullName>
    </submittedName>
</protein>
<sequence>MEIGIEIVKKCGGVPLAVRALGSLLYSSTSEQDWKNLRDNEIWKLDQKENDILNALRISYNHLSPHLKQCFVYCSIFPKDIEYTSIHLVQFWMAHGLLQSHNENQDLENIGMQYIKELMLRSFFQDIVQIYENVYLFKIHDLMHDLATSLMRNECLIVKSTNQICTKSHRHLSFYFVDAPIIDVPNILPNLGHLKSITFYPITGESTGISQSFLELIVSRCKFLWMLTLFSSNIEVVPKKIGNLKHLRYLDLGSNPKIKELPSSIYKLQNLQFLSLFGCEELKTLTRDVKYLISLRCLLLTTIQKHLPTNGIGCLNSLRRLGIYNCNNLEYLFEDIGHLRVLQTLMIIGCPRLISLPRGVRSLSSLQNLILGSCERLNLDLSIGSDKQENHDELSSTWPHLRFLHIRELP</sequence>
<comment type="caution">
    <text evidence="1">The sequence shown here is derived from an EMBL/GenBank/DDBJ whole genome shotgun (WGS) entry which is preliminary data.</text>
</comment>
<name>A0ACC1A2S5_9ROSI</name>
<accession>A0ACC1A2S5</accession>
<proteinExistence type="predicted"/>
<dbReference type="Proteomes" id="UP001164250">
    <property type="component" value="Chromosome 12"/>
</dbReference>
<keyword evidence="2" id="KW-1185">Reference proteome</keyword>
<gene>
    <name evidence="1" type="ORF">Patl1_11690</name>
</gene>